<protein>
    <submittedName>
        <fullName evidence="1">Uncharacterized protein</fullName>
    </submittedName>
</protein>
<dbReference type="AlphaFoldDB" id="A0A6G7GQ03"/>
<dbReference type="EMBL" id="CP049055">
    <property type="protein sequence ID" value="QII11403.1"/>
    <property type="molecule type" value="Genomic_DNA"/>
</dbReference>
<sequence length="45" mass="5368">MVFNISQIIHFFKNKRGKRFLFNEKIIPVASIGSSYIKPYGKRMY</sequence>
<evidence type="ECO:0000313" key="1">
    <source>
        <dbReference type="EMBL" id="QII11403.1"/>
    </source>
</evidence>
<gene>
    <name evidence="1" type="ORF">KsCSTR_20240</name>
</gene>
<accession>A0A6G7GQ03</accession>
<name>A0A6G7GQ03_KUEST</name>
<reference evidence="1 2" key="1">
    <citation type="submission" date="2020-02" db="EMBL/GenBank/DDBJ databases">
        <title>Newly sequenced genome of strain CSTR1 showed variability in Candidatus Kuenenia stuttgartiensis genomes.</title>
        <authorList>
            <person name="Ding C."/>
            <person name="Adrian L."/>
        </authorList>
    </citation>
    <scope>NUCLEOTIDE SEQUENCE [LARGE SCALE GENOMIC DNA]</scope>
    <source>
        <strain evidence="1 2">CSTR1</strain>
    </source>
</reference>
<organism evidence="1 2">
    <name type="scientific">Kuenenia stuttgartiensis</name>
    <dbReference type="NCBI Taxonomy" id="174633"/>
    <lineage>
        <taxon>Bacteria</taxon>
        <taxon>Pseudomonadati</taxon>
        <taxon>Planctomycetota</taxon>
        <taxon>Candidatus Brocadiia</taxon>
        <taxon>Candidatus Brocadiales</taxon>
        <taxon>Candidatus Brocadiaceae</taxon>
        <taxon>Candidatus Kuenenia</taxon>
    </lineage>
</organism>
<proteinExistence type="predicted"/>
<evidence type="ECO:0000313" key="2">
    <source>
        <dbReference type="Proteomes" id="UP000501926"/>
    </source>
</evidence>
<dbReference type="Proteomes" id="UP000501926">
    <property type="component" value="Chromosome"/>
</dbReference>